<evidence type="ECO:0000256" key="4">
    <source>
        <dbReference type="ARBA" id="ARBA00008954"/>
    </source>
</evidence>
<comment type="catalytic activity">
    <reaction evidence="10 12">
        <text>L-2,4-diaminobutanoate + 2-oxoglutarate = L-aspartate 4-semialdehyde + L-glutamate</text>
        <dbReference type="Rhea" id="RHEA:11160"/>
        <dbReference type="ChEBI" id="CHEBI:16810"/>
        <dbReference type="ChEBI" id="CHEBI:29985"/>
        <dbReference type="ChEBI" id="CHEBI:58761"/>
        <dbReference type="ChEBI" id="CHEBI:537519"/>
        <dbReference type="EC" id="2.6.1.76"/>
    </reaction>
</comment>
<name>A0A5C4T6Z3_9BACL</name>
<proteinExistence type="inferred from homology"/>
<dbReference type="GO" id="GO:0019491">
    <property type="term" value="P:ectoine biosynthetic process"/>
    <property type="evidence" value="ECO:0007669"/>
    <property type="project" value="UniProtKB-UniPathway"/>
</dbReference>
<dbReference type="NCBIfam" id="TIGR02407">
    <property type="entry name" value="ectoine_ectB"/>
    <property type="match status" value="1"/>
</dbReference>
<dbReference type="Gene3D" id="3.40.640.10">
    <property type="entry name" value="Type I PLP-dependent aspartate aminotransferase-like (Major domain)"/>
    <property type="match status" value="1"/>
</dbReference>
<accession>A0A5C4T6Z3</accession>
<dbReference type="GO" id="GO:0030170">
    <property type="term" value="F:pyridoxal phosphate binding"/>
    <property type="evidence" value="ECO:0007669"/>
    <property type="project" value="InterPro"/>
</dbReference>
<dbReference type="GO" id="GO:0045303">
    <property type="term" value="F:diaminobutyrate-2-oxoglutarate transaminase activity"/>
    <property type="evidence" value="ECO:0007669"/>
    <property type="project" value="UniProtKB-EC"/>
</dbReference>
<dbReference type="OrthoDB" id="9807885at2"/>
<dbReference type="AlphaFoldDB" id="A0A5C4T6Z3"/>
<dbReference type="GO" id="GO:0047307">
    <property type="term" value="F:diaminobutyrate-pyruvate transaminase activity"/>
    <property type="evidence" value="ECO:0007669"/>
    <property type="project" value="InterPro"/>
</dbReference>
<dbReference type="UniPathway" id="UPA00067">
    <property type="reaction ID" value="UER00121"/>
</dbReference>
<dbReference type="InterPro" id="IPR015422">
    <property type="entry name" value="PyrdxlP-dep_Trfase_small"/>
</dbReference>
<keyword evidence="7 12" id="KW-0032">Aminotransferase</keyword>
<dbReference type="InterPro" id="IPR015424">
    <property type="entry name" value="PyrdxlP-dep_Trfase"/>
</dbReference>
<evidence type="ECO:0000256" key="2">
    <source>
        <dbReference type="ARBA" id="ARBA00002189"/>
    </source>
</evidence>
<comment type="pathway">
    <text evidence="3 12">Amine and polyamine biosynthesis; ectoine biosynthesis; L-ectoine from L-aspartate 4-semialdehyde: step 1/3.</text>
</comment>
<evidence type="ECO:0000256" key="5">
    <source>
        <dbReference type="ARBA" id="ARBA00013155"/>
    </source>
</evidence>
<dbReference type="PANTHER" id="PTHR43552">
    <property type="entry name" value="DIAMINOBUTYRATE--2-OXOGLUTARATE AMINOTRANSFERASE"/>
    <property type="match status" value="1"/>
</dbReference>
<evidence type="ECO:0000256" key="10">
    <source>
        <dbReference type="ARBA" id="ARBA00049111"/>
    </source>
</evidence>
<dbReference type="Proteomes" id="UP000307943">
    <property type="component" value="Unassembled WGS sequence"/>
</dbReference>
<protein>
    <recommendedName>
        <fullName evidence="6 12">Diaminobutyrate--2-oxoglutarate transaminase</fullName>
        <ecNumber evidence="5 12">2.6.1.76</ecNumber>
    </recommendedName>
    <alternativeName>
        <fullName evidence="12">DABA aminotransferase</fullName>
    </alternativeName>
</protein>
<dbReference type="InterPro" id="IPR004637">
    <property type="entry name" value="Dat"/>
</dbReference>
<evidence type="ECO:0000256" key="8">
    <source>
        <dbReference type="ARBA" id="ARBA00022679"/>
    </source>
</evidence>
<dbReference type="PROSITE" id="PS00600">
    <property type="entry name" value="AA_TRANSFER_CLASS_3"/>
    <property type="match status" value="1"/>
</dbReference>
<keyword evidence="14" id="KW-1185">Reference proteome</keyword>
<evidence type="ECO:0000256" key="12">
    <source>
        <dbReference type="RuleBase" id="RU365034"/>
    </source>
</evidence>
<comment type="cofactor">
    <cofactor evidence="1 12">
        <name>pyridoxal 5'-phosphate</name>
        <dbReference type="ChEBI" id="CHEBI:597326"/>
    </cofactor>
</comment>
<comment type="caution">
    <text evidence="13">The sequence shown here is derived from an EMBL/GenBank/DDBJ whole genome shotgun (WGS) entry which is preliminary data.</text>
</comment>
<evidence type="ECO:0000256" key="6">
    <source>
        <dbReference type="ARBA" id="ARBA00014798"/>
    </source>
</evidence>
<dbReference type="PANTHER" id="PTHR43552:SF2">
    <property type="entry name" value="DIAMINOBUTYRATE--2-OXOGLUTARATE TRANSAMINASE"/>
    <property type="match status" value="1"/>
</dbReference>
<dbReference type="CDD" id="cd00610">
    <property type="entry name" value="OAT_like"/>
    <property type="match status" value="1"/>
</dbReference>
<dbReference type="EC" id="2.6.1.76" evidence="5 12"/>
<keyword evidence="8 12" id="KW-0808">Transferase</keyword>
<evidence type="ECO:0000256" key="1">
    <source>
        <dbReference type="ARBA" id="ARBA00001933"/>
    </source>
</evidence>
<evidence type="ECO:0000256" key="9">
    <source>
        <dbReference type="ARBA" id="ARBA00022898"/>
    </source>
</evidence>
<dbReference type="RefSeq" id="WP_139603875.1">
    <property type="nucleotide sequence ID" value="NZ_VDCQ01000027.1"/>
</dbReference>
<comment type="function">
    <text evidence="2 12">Catalyzes reversively the conversion of L-aspartate beta-semialdehyde (ASA) to L-2,4-diaminobutyrate (DABA) by transamination with L-glutamate.</text>
</comment>
<sequence length="446" mass="48868">MTNGGLLQSEGTLALFEELESEVRSYCRSFPAVFRKALDWTVWDREGNVYLDFFAGAGALNYGHNNARMKEKLVRYLLEDGISHSLDMATEAKERFLEKFRDVILKPRRMNYKIMFPGPTGTNAVEAALKLARKSTGRTNIIGFTNAFHGMTLGALAVTGNKYKRQGAGVPLQYAASMPYDGYLGADADTVAYLENMLNDSGSGVPMPAAVIVETLQGEGGLNAAGAGWLKRLEALCRKYGILLIIDDVQMGCGRTGPFFSFEPFGIEPDMICLSKSIGGYGLPMALMLMKPELDIWGPGEHNGTFRGNNLAFVCATEALRYWEDGEFEKEIAEKSTLLEGELKSIIARFPQLKAEWRGRGLMQGIAFPTEGLAEDVCREAFRRGLIMETSGTDSEVAKVMPPLTIDKASLKRGLRLLADSVEEAAGRSRKIELLPKAAGLGGERI</sequence>
<dbReference type="NCBIfam" id="TIGR00709">
    <property type="entry name" value="dat"/>
    <property type="match status" value="1"/>
</dbReference>
<dbReference type="Pfam" id="PF00202">
    <property type="entry name" value="Aminotran_3"/>
    <property type="match status" value="1"/>
</dbReference>
<evidence type="ECO:0000256" key="11">
    <source>
        <dbReference type="RuleBase" id="RU003560"/>
    </source>
</evidence>
<dbReference type="NCBIfam" id="NF006733">
    <property type="entry name" value="PRK09264.1"/>
    <property type="match status" value="1"/>
</dbReference>
<reference evidence="13 14" key="1">
    <citation type="submission" date="2019-05" db="EMBL/GenBank/DDBJ databases">
        <title>We sequenced the genome of Paenibacillus hemerocallicola KCTC 33185 for further insight into its adaptation and study the phylogeny of Paenibacillus.</title>
        <authorList>
            <person name="Narsing Rao M.P."/>
        </authorList>
    </citation>
    <scope>NUCLEOTIDE SEQUENCE [LARGE SCALE GENOMIC DNA]</scope>
    <source>
        <strain evidence="13 14">KCTC 33185</strain>
    </source>
</reference>
<dbReference type="InterPro" id="IPR049704">
    <property type="entry name" value="Aminotrans_3_PPA_site"/>
</dbReference>
<dbReference type="InterPro" id="IPR015421">
    <property type="entry name" value="PyrdxlP-dep_Trfase_major"/>
</dbReference>
<dbReference type="Gene3D" id="3.90.1150.10">
    <property type="entry name" value="Aspartate Aminotransferase, domain 1"/>
    <property type="match status" value="1"/>
</dbReference>
<evidence type="ECO:0000256" key="3">
    <source>
        <dbReference type="ARBA" id="ARBA00004946"/>
    </source>
</evidence>
<dbReference type="PIRSF" id="PIRSF000521">
    <property type="entry name" value="Transaminase_4ab_Lys_Orn"/>
    <property type="match status" value="1"/>
</dbReference>
<evidence type="ECO:0000256" key="7">
    <source>
        <dbReference type="ARBA" id="ARBA00022576"/>
    </source>
</evidence>
<comment type="similarity">
    <text evidence="4 11">Belongs to the class-III pyridoxal-phosphate-dependent aminotransferase family.</text>
</comment>
<dbReference type="EMBL" id="VDCQ01000027">
    <property type="protein sequence ID" value="TNJ64615.1"/>
    <property type="molecule type" value="Genomic_DNA"/>
</dbReference>
<gene>
    <name evidence="13" type="primary">ectB</name>
    <name evidence="13" type="ORF">FE784_19385</name>
</gene>
<organism evidence="13 14">
    <name type="scientific">Paenibacillus hemerocallicola</name>
    <dbReference type="NCBI Taxonomy" id="1172614"/>
    <lineage>
        <taxon>Bacteria</taxon>
        <taxon>Bacillati</taxon>
        <taxon>Bacillota</taxon>
        <taxon>Bacilli</taxon>
        <taxon>Bacillales</taxon>
        <taxon>Paenibacillaceae</taxon>
        <taxon>Paenibacillus</taxon>
    </lineage>
</organism>
<dbReference type="InterPro" id="IPR005814">
    <property type="entry name" value="Aminotrans_3"/>
</dbReference>
<evidence type="ECO:0000313" key="13">
    <source>
        <dbReference type="EMBL" id="TNJ64615.1"/>
    </source>
</evidence>
<evidence type="ECO:0000313" key="14">
    <source>
        <dbReference type="Proteomes" id="UP000307943"/>
    </source>
</evidence>
<dbReference type="InterPro" id="IPR012773">
    <property type="entry name" value="Ectoine_EctB"/>
</dbReference>
<dbReference type="SUPFAM" id="SSF53383">
    <property type="entry name" value="PLP-dependent transferases"/>
    <property type="match status" value="1"/>
</dbReference>
<keyword evidence="9 11" id="KW-0663">Pyridoxal phosphate</keyword>